<feature type="domain" description="RNA polymerase sigma factor 70 region 4 type 2" evidence="7">
    <location>
        <begin position="144"/>
        <end position="193"/>
    </location>
</feature>
<dbReference type="EMBL" id="FRAP01000026">
    <property type="protein sequence ID" value="SHL38800.1"/>
    <property type="molecule type" value="Genomic_DNA"/>
</dbReference>
<keyword evidence="4" id="KW-0731">Sigma factor</keyword>
<dbReference type="InterPro" id="IPR032710">
    <property type="entry name" value="NTF2-like_dom_sf"/>
</dbReference>
<dbReference type="InterPro" id="IPR014284">
    <property type="entry name" value="RNA_pol_sigma-70_dom"/>
</dbReference>
<comment type="similarity">
    <text evidence="1">Belongs to the sigma-70 factor family. ECF subfamily.</text>
</comment>
<dbReference type="STRING" id="1848.SAMN05443637_12668"/>
<dbReference type="InterPro" id="IPR037401">
    <property type="entry name" value="SnoaL-like"/>
</dbReference>
<dbReference type="GO" id="GO:0003677">
    <property type="term" value="F:DNA binding"/>
    <property type="evidence" value="ECO:0007669"/>
    <property type="project" value="InterPro"/>
</dbReference>
<proteinExistence type="inferred from homology"/>
<comment type="subunit">
    <text evidence="2">Interacts transiently with the RNA polymerase catalytic core formed by RpoA, RpoB, RpoC and RpoZ (2 alpha, 1 beta, 1 beta' and 1 omega subunit) to form the RNA polymerase holoenzyme that can initiate transcription.</text>
</comment>
<protein>
    <submittedName>
        <fullName evidence="9">RNA polymerase, sigma subunit, ECF family</fullName>
    </submittedName>
</protein>
<dbReference type="AlphaFoldDB" id="A0A1M7A7Y8"/>
<dbReference type="Gene3D" id="1.10.10.10">
    <property type="entry name" value="Winged helix-like DNA-binding domain superfamily/Winged helix DNA-binding domain"/>
    <property type="match status" value="1"/>
</dbReference>
<evidence type="ECO:0000256" key="2">
    <source>
        <dbReference type="ARBA" id="ARBA00011344"/>
    </source>
</evidence>
<dbReference type="NCBIfam" id="TIGR02937">
    <property type="entry name" value="sigma70-ECF"/>
    <property type="match status" value="1"/>
</dbReference>
<dbReference type="Proteomes" id="UP000184363">
    <property type="component" value="Unassembled WGS sequence"/>
</dbReference>
<dbReference type="Gene3D" id="3.10.450.50">
    <property type="match status" value="1"/>
</dbReference>
<feature type="domain" description="SnoaL-like" evidence="8">
    <location>
        <begin position="212"/>
        <end position="308"/>
    </location>
</feature>
<dbReference type="Gene3D" id="1.10.1740.10">
    <property type="match status" value="1"/>
</dbReference>
<evidence type="ECO:0000313" key="9">
    <source>
        <dbReference type="EMBL" id="SHL38800.1"/>
    </source>
</evidence>
<feature type="domain" description="RNA polymerase sigma-70 region 2" evidence="6">
    <location>
        <begin position="33"/>
        <end position="101"/>
    </location>
</feature>
<keyword evidence="5" id="KW-0804">Transcription</keyword>
<dbReference type="InterPro" id="IPR013324">
    <property type="entry name" value="RNA_pol_sigma_r3/r4-like"/>
</dbReference>
<dbReference type="InterPro" id="IPR007627">
    <property type="entry name" value="RNA_pol_sigma70_r2"/>
</dbReference>
<accession>A0A1M7A7Y8</accession>
<dbReference type="PANTHER" id="PTHR43133">
    <property type="entry name" value="RNA POLYMERASE ECF-TYPE SIGMA FACTO"/>
    <property type="match status" value="1"/>
</dbReference>
<evidence type="ECO:0000313" key="10">
    <source>
        <dbReference type="Proteomes" id="UP000184363"/>
    </source>
</evidence>
<evidence type="ECO:0000256" key="4">
    <source>
        <dbReference type="ARBA" id="ARBA00023082"/>
    </source>
</evidence>
<dbReference type="GO" id="GO:0006352">
    <property type="term" value="P:DNA-templated transcription initiation"/>
    <property type="evidence" value="ECO:0007669"/>
    <property type="project" value="InterPro"/>
</dbReference>
<gene>
    <name evidence="9" type="ORF">SAMN05443637_12668</name>
</gene>
<dbReference type="SUPFAM" id="SSF88659">
    <property type="entry name" value="Sigma3 and sigma4 domains of RNA polymerase sigma factors"/>
    <property type="match status" value="1"/>
</dbReference>
<keyword evidence="10" id="KW-1185">Reference proteome</keyword>
<evidence type="ECO:0000256" key="3">
    <source>
        <dbReference type="ARBA" id="ARBA00023015"/>
    </source>
</evidence>
<evidence type="ECO:0000259" key="6">
    <source>
        <dbReference type="Pfam" id="PF04542"/>
    </source>
</evidence>
<dbReference type="SUPFAM" id="SSF54427">
    <property type="entry name" value="NTF2-like"/>
    <property type="match status" value="1"/>
</dbReference>
<dbReference type="InterPro" id="IPR036388">
    <property type="entry name" value="WH-like_DNA-bd_sf"/>
</dbReference>
<dbReference type="PANTHER" id="PTHR43133:SF65">
    <property type="entry name" value="ECF RNA POLYMERASE SIGMA FACTOR SIGG"/>
    <property type="match status" value="1"/>
</dbReference>
<dbReference type="NCBIfam" id="TIGR02960">
    <property type="entry name" value="SigX5"/>
    <property type="match status" value="1"/>
</dbReference>
<dbReference type="Pfam" id="PF08281">
    <property type="entry name" value="Sigma70_r4_2"/>
    <property type="match status" value="1"/>
</dbReference>
<dbReference type="InterPro" id="IPR013249">
    <property type="entry name" value="RNA_pol_sigma70_r4_t2"/>
</dbReference>
<dbReference type="InterPro" id="IPR039425">
    <property type="entry name" value="RNA_pol_sigma-70-like"/>
</dbReference>
<dbReference type="SUPFAM" id="SSF88946">
    <property type="entry name" value="Sigma2 domain of RNA polymerase sigma factors"/>
    <property type="match status" value="1"/>
</dbReference>
<dbReference type="GO" id="GO:0016987">
    <property type="term" value="F:sigma factor activity"/>
    <property type="evidence" value="ECO:0007669"/>
    <property type="project" value="UniProtKB-KW"/>
</dbReference>
<dbReference type="Pfam" id="PF12680">
    <property type="entry name" value="SnoaL_2"/>
    <property type="match status" value="1"/>
</dbReference>
<reference evidence="9 10" key="1">
    <citation type="submission" date="2016-11" db="EMBL/GenBank/DDBJ databases">
        <authorList>
            <person name="Jaros S."/>
            <person name="Januszkiewicz K."/>
            <person name="Wedrychowicz H."/>
        </authorList>
    </citation>
    <scope>NUCLEOTIDE SEQUENCE [LARGE SCALE GENOMIC DNA]</scope>
    <source>
        <strain evidence="9 10">DSM 43832</strain>
    </source>
</reference>
<dbReference type="InterPro" id="IPR013325">
    <property type="entry name" value="RNA_pol_sigma_r2"/>
</dbReference>
<dbReference type="NCBIfam" id="NF006089">
    <property type="entry name" value="PRK08241.1"/>
    <property type="match status" value="1"/>
</dbReference>
<evidence type="ECO:0000259" key="7">
    <source>
        <dbReference type="Pfam" id="PF08281"/>
    </source>
</evidence>
<evidence type="ECO:0000259" key="8">
    <source>
        <dbReference type="Pfam" id="PF12680"/>
    </source>
</evidence>
<name>A0A1M7A7Y8_PSETH</name>
<dbReference type="InterPro" id="IPR014305">
    <property type="entry name" value="RNA_pol_sigma-G_actinobac"/>
</dbReference>
<dbReference type="Pfam" id="PF04542">
    <property type="entry name" value="Sigma70_r2"/>
    <property type="match status" value="1"/>
</dbReference>
<evidence type="ECO:0000256" key="5">
    <source>
        <dbReference type="ARBA" id="ARBA00023163"/>
    </source>
</evidence>
<organism evidence="9 10">
    <name type="scientific">Pseudonocardia thermophila</name>
    <dbReference type="NCBI Taxonomy" id="1848"/>
    <lineage>
        <taxon>Bacteria</taxon>
        <taxon>Bacillati</taxon>
        <taxon>Actinomycetota</taxon>
        <taxon>Actinomycetes</taxon>
        <taxon>Pseudonocardiales</taxon>
        <taxon>Pseudonocardiaceae</taxon>
        <taxon>Pseudonocardia</taxon>
    </lineage>
</organism>
<keyword evidence="3" id="KW-0805">Transcription regulation</keyword>
<sequence length="330" mass="35027">MLTQRCAAGTITGVGSTVLDRAVGGDGAAFAELVAPLRDELHAHCYRMLGSVHDADDALQEALLRAWRGLAGFTGRGSLRSWLYTVTTHACLDAARSRSRRALPVDLGPASPEPVLDAAARTDVAWLGPHPDERYEHREAVELAFVAALQHLPPHQRAALLLVDVLGFAVPEVARMMRTSSAAVASALQRARSTVERRRATEPDRHRRAVAAAFADALERGDTYAFVALLAEDVTWTMPPLAAWYAGRTAVAAFARAVPFGGGCGTWRTVATTANALPAVAAYRDADGSGVCTAWSITAVEVRADRIAGLTTFLGADHVALFALPAQVTS</sequence>
<evidence type="ECO:0000256" key="1">
    <source>
        <dbReference type="ARBA" id="ARBA00010641"/>
    </source>
</evidence>